<protein>
    <submittedName>
        <fullName evidence="4">TetR family transcriptional regulator</fullName>
    </submittedName>
</protein>
<reference evidence="4 5" key="1">
    <citation type="submission" date="2014-08" db="EMBL/GenBank/DDBJ databases">
        <authorList>
            <person name="den Bakker H.C."/>
        </authorList>
    </citation>
    <scope>NUCLEOTIDE SEQUENCE [LARGE SCALE GENOMIC DNA]</scope>
    <source>
        <strain evidence="4 5">DSM 18334</strain>
    </source>
</reference>
<name>A0A098M299_9BACL</name>
<dbReference type="InterPro" id="IPR023772">
    <property type="entry name" value="DNA-bd_HTH_TetR-type_CS"/>
</dbReference>
<feature type="DNA-binding region" description="H-T-H motif" evidence="2">
    <location>
        <begin position="31"/>
        <end position="50"/>
    </location>
</feature>
<evidence type="ECO:0000313" key="5">
    <source>
        <dbReference type="Proteomes" id="UP000029734"/>
    </source>
</evidence>
<dbReference type="PANTHER" id="PTHR43479:SF11">
    <property type="entry name" value="ACREF_ENVCD OPERON REPRESSOR-RELATED"/>
    <property type="match status" value="1"/>
</dbReference>
<sequence>MRILKRPEERRSEILDAAEFLFGTKGYSKTTVNDILRRIGIAKGTFYYYFQSKEEVMDAIVMRFINIGLAAAKGIAANPKLNSHEKIYQIIMAQNQDSGRKDQIIEQLHRVDNAEMHQKSLVQTILLLTPILAAVVEQGIKEGTFNTPAPKEVVEFLLVSSQFLLDTGLFQWEPVEIIKKAKAFAYIIETTLGAEKGSFSYIPRMYEQMVKDQVSASERK</sequence>
<dbReference type="PROSITE" id="PS50977">
    <property type="entry name" value="HTH_TETR_2"/>
    <property type="match status" value="1"/>
</dbReference>
<gene>
    <name evidence="4" type="ORF">PWYN_16515</name>
</gene>
<dbReference type="Proteomes" id="UP000029734">
    <property type="component" value="Unassembled WGS sequence"/>
</dbReference>
<dbReference type="Pfam" id="PF00440">
    <property type="entry name" value="TetR_N"/>
    <property type="match status" value="1"/>
</dbReference>
<accession>A0A098M299</accession>
<dbReference type="RefSeq" id="WP_036654088.1">
    <property type="nucleotide sequence ID" value="NZ_JQCR01000003.1"/>
</dbReference>
<evidence type="ECO:0000313" key="4">
    <source>
        <dbReference type="EMBL" id="KGE16349.1"/>
    </source>
</evidence>
<evidence type="ECO:0000256" key="1">
    <source>
        <dbReference type="ARBA" id="ARBA00023125"/>
    </source>
</evidence>
<dbReference type="STRING" id="268407.PWYN_16515"/>
<evidence type="ECO:0000256" key="2">
    <source>
        <dbReference type="PROSITE-ProRule" id="PRU00335"/>
    </source>
</evidence>
<dbReference type="eggNOG" id="COG1309">
    <property type="taxonomic scope" value="Bacteria"/>
</dbReference>
<evidence type="ECO:0000259" key="3">
    <source>
        <dbReference type="PROSITE" id="PS50977"/>
    </source>
</evidence>
<dbReference type="PROSITE" id="PS01081">
    <property type="entry name" value="HTH_TETR_1"/>
    <property type="match status" value="1"/>
</dbReference>
<dbReference type="InterPro" id="IPR049149">
    <property type="entry name" value="TetR/AcrR_C"/>
</dbReference>
<dbReference type="InterPro" id="IPR001647">
    <property type="entry name" value="HTH_TetR"/>
</dbReference>
<dbReference type="SUPFAM" id="SSF46689">
    <property type="entry name" value="Homeodomain-like"/>
    <property type="match status" value="1"/>
</dbReference>
<dbReference type="InterPro" id="IPR050624">
    <property type="entry name" value="HTH-type_Tx_Regulator"/>
</dbReference>
<dbReference type="Pfam" id="PF21303">
    <property type="entry name" value="TetR_C_39"/>
    <property type="match status" value="1"/>
</dbReference>
<dbReference type="Gene3D" id="1.10.357.10">
    <property type="entry name" value="Tetracycline Repressor, domain 2"/>
    <property type="match status" value="1"/>
</dbReference>
<dbReference type="AlphaFoldDB" id="A0A098M299"/>
<keyword evidence="5" id="KW-1185">Reference proteome</keyword>
<dbReference type="PRINTS" id="PR00455">
    <property type="entry name" value="HTHTETR"/>
</dbReference>
<feature type="domain" description="HTH tetR-type" evidence="3">
    <location>
        <begin position="8"/>
        <end position="68"/>
    </location>
</feature>
<reference evidence="4 5" key="2">
    <citation type="submission" date="2014-10" db="EMBL/GenBank/DDBJ databases">
        <title>Comparative genomics of the Paenibacillus odorifer group.</title>
        <authorList>
            <person name="Tsai Y.-C."/>
            <person name="Martin N."/>
            <person name="Korlach J."/>
            <person name="Wiedmann M."/>
        </authorList>
    </citation>
    <scope>NUCLEOTIDE SEQUENCE [LARGE SCALE GENOMIC DNA]</scope>
    <source>
        <strain evidence="4 5">DSM 18334</strain>
    </source>
</reference>
<dbReference type="InterPro" id="IPR009057">
    <property type="entry name" value="Homeodomain-like_sf"/>
</dbReference>
<keyword evidence="1 2" id="KW-0238">DNA-binding</keyword>
<dbReference type="GO" id="GO:0003677">
    <property type="term" value="F:DNA binding"/>
    <property type="evidence" value="ECO:0007669"/>
    <property type="project" value="UniProtKB-UniRule"/>
</dbReference>
<proteinExistence type="predicted"/>
<comment type="caution">
    <text evidence="4">The sequence shown here is derived from an EMBL/GenBank/DDBJ whole genome shotgun (WGS) entry which is preliminary data.</text>
</comment>
<dbReference type="PANTHER" id="PTHR43479">
    <property type="entry name" value="ACREF/ENVCD OPERON REPRESSOR-RELATED"/>
    <property type="match status" value="1"/>
</dbReference>
<dbReference type="OrthoDB" id="9814200at2"/>
<organism evidence="4 5">
    <name type="scientific">Paenibacillus wynnii</name>
    <dbReference type="NCBI Taxonomy" id="268407"/>
    <lineage>
        <taxon>Bacteria</taxon>
        <taxon>Bacillati</taxon>
        <taxon>Bacillota</taxon>
        <taxon>Bacilli</taxon>
        <taxon>Bacillales</taxon>
        <taxon>Paenibacillaceae</taxon>
        <taxon>Paenibacillus</taxon>
    </lineage>
</organism>
<dbReference type="EMBL" id="JQCR01000003">
    <property type="protein sequence ID" value="KGE16349.1"/>
    <property type="molecule type" value="Genomic_DNA"/>
</dbReference>